<dbReference type="InterPro" id="IPR050186">
    <property type="entry name" value="TPT_transporter"/>
</dbReference>
<protein>
    <submittedName>
        <fullName evidence="11">TPT-domain-containing protein</fullName>
    </submittedName>
</protein>
<dbReference type="GO" id="GO:0005789">
    <property type="term" value="C:endoplasmic reticulum membrane"/>
    <property type="evidence" value="ECO:0007669"/>
    <property type="project" value="UniProtKB-SubCell"/>
</dbReference>
<evidence type="ECO:0000256" key="7">
    <source>
        <dbReference type="ARBA" id="ARBA00023136"/>
    </source>
</evidence>
<dbReference type="InterPro" id="IPR004853">
    <property type="entry name" value="Sugar_P_trans_dom"/>
</dbReference>
<comment type="function">
    <text evidence="1">Involved in the import of GDP-mannose from the cytoplasm into the Golgi lumen.</text>
</comment>
<organism evidence="11 12">
    <name type="scientific">Ascobolus immersus RN42</name>
    <dbReference type="NCBI Taxonomy" id="1160509"/>
    <lineage>
        <taxon>Eukaryota</taxon>
        <taxon>Fungi</taxon>
        <taxon>Dikarya</taxon>
        <taxon>Ascomycota</taxon>
        <taxon>Pezizomycotina</taxon>
        <taxon>Pezizomycetes</taxon>
        <taxon>Pezizales</taxon>
        <taxon>Ascobolaceae</taxon>
        <taxon>Ascobolus</taxon>
    </lineage>
</organism>
<evidence type="ECO:0000259" key="10">
    <source>
        <dbReference type="Pfam" id="PF03151"/>
    </source>
</evidence>
<keyword evidence="7 9" id="KW-0472">Membrane</keyword>
<dbReference type="AlphaFoldDB" id="A0A3N4IAE3"/>
<feature type="transmembrane region" description="Helical" evidence="9">
    <location>
        <begin position="226"/>
        <end position="245"/>
    </location>
</feature>
<evidence type="ECO:0000256" key="5">
    <source>
        <dbReference type="ARBA" id="ARBA00022692"/>
    </source>
</evidence>
<sequence>MVSFENDNEANLTSRHGRSRSFSGRSLGDRLVMDATPEASAGDAAKDEKKRADMKVLRHLAVNGIFIGLWYTFSLLISLYNKWMFAPEHLDFKFPLFITSGHMIVQFSLASLVLFAFPHLRPGAGLKKHHSSHSIVRAESDDSDEGAGFFTRNRTQERKKQQEGVMTRWFYLTRLVPCGAATGLDIGLGNMSLKLISLAFYTMCKSSSLAFVLIFAFIFRLEQPTWRLVGIISIMTAGVVMMVAGEAKFNVLGFVLVMTASALSGLRWSLTQVLLLRNPATSNPFSSIFFLAPVMFLSIFVIAVPVEGFSELFARFAVLQAQYGLLVSIAIVLFPGVIAFMMVSSEFALLQRTSVVTLSICGIFKEVLTISVATIVFGDPLTAVNVSGLIVTIVSIAAYNYLKIRKLRRDTRADMKNTETAYVPVDSAGDESDLESEEDSASEDGNRPLRTNRPRRSVDEGVQAGDGRVSYEEELAASARQQ</sequence>
<feature type="transmembrane region" description="Helical" evidence="9">
    <location>
        <begin position="323"/>
        <end position="343"/>
    </location>
</feature>
<feature type="transmembrane region" description="Helical" evidence="9">
    <location>
        <begin position="60"/>
        <end position="80"/>
    </location>
</feature>
<feature type="transmembrane region" description="Helical" evidence="9">
    <location>
        <begin position="282"/>
        <end position="303"/>
    </location>
</feature>
<feature type="transmembrane region" description="Helical" evidence="9">
    <location>
        <begin position="92"/>
        <end position="117"/>
    </location>
</feature>
<evidence type="ECO:0000256" key="9">
    <source>
        <dbReference type="SAM" id="Phobius"/>
    </source>
</evidence>
<evidence type="ECO:0000256" key="8">
    <source>
        <dbReference type="SAM" id="MobiDB-lite"/>
    </source>
</evidence>
<dbReference type="PANTHER" id="PTHR11132">
    <property type="entry name" value="SOLUTE CARRIER FAMILY 35"/>
    <property type="match status" value="1"/>
</dbReference>
<evidence type="ECO:0000256" key="4">
    <source>
        <dbReference type="ARBA" id="ARBA00011182"/>
    </source>
</evidence>
<feature type="domain" description="Sugar phosphate transporter" evidence="10">
    <location>
        <begin position="64"/>
        <end position="400"/>
    </location>
</feature>
<evidence type="ECO:0000256" key="1">
    <source>
        <dbReference type="ARBA" id="ARBA00003420"/>
    </source>
</evidence>
<feature type="transmembrane region" description="Helical" evidence="9">
    <location>
        <begin position="355"/>
        <end position="377"/>
    </location>
</feature>
<feature type="region of interest" description="Disordered" evidence="8">
    <location>
        <begin position="418"/>
        <end position="482"/>
    </location>
</feature>
<comment type="subcellular location">
    <subcellularLocation>
        <location evidence="2">Endoplasmic reticulum membrane</location>
        <topology evidence="2">Multi-pass membrane protein</topology>
    </subcellularLocation>
</comment>
<dbReference type="OrthoDB" id="18894at2759"/>
<keyword evidence="5 9" id="KW-0812">Transmembrane</keyword>
<accession>A0A3N4IAE3</accession>
<feature type="compositionally biased region" description="Acidic residues" evidence="8">
    <location>
        <begin position="428"/>
        <end position="442"/>
    </location>
</feature>
<evidence type="ECO:0000313" key="11">
    <source>
        <dbReference type="EMBL" id="RPA83039.1"/>
    </source>
</evidence>
<comment type="similarity">
    <text evidence="3">Belongs to the TPT transporter family. SLC35D subfamily.</text>
</comment>
<reference evidence="11 12" key="1">
    <citation type="journal article" date="2018" name="Nat. Ecol. Evol.">
        <title>Pezizomycetes genomes reveal the molecular basis of ectomycorrhizal truffle lifestyle.</title>
        <authorList>
            <person name="Murat C."/>
            <person name="Payen T."/>
            <person name="Noel B."/>
            <person name="Kuo A."/>
            <person name="Morin E."/>
            <person name="Chen J."/>
            <person name="Kohler A."/>
            <person name="Krizsan K."/>
            <person name="Balestrini R."/>
            <person name="Da Silva C."/>
            <person name="Montanini B."/>
            <person name="Hainaut M."/>
            <person name="Levati E."/>
            <person name="Barry K.W."/>
            <person name="Belfiori B."/>
            <person name="Cichocki N."/>
            <person name="Clum A."/>
            <person name="Dockter R.B."/>
            <person name="Fauchery L."/>
            <person name="Guy J."/>
            <person name="Iotti M."/>
            <person name="Le Tacon F."/>
            <person name="Lindquist E.A."/>
            <person name="Lipzen A."/>
            <person name="Malagnac F."/>
            <person name="Mello A."/>
            <person name="Molinier V."/>
            <person name="Miyauchi S."/>
            <person name="Poulain J."/>
            <person name="Riccioni C."/>
            <person name="Rubini A."/>
            <person name="Sitrit Y."/>
            <person name="Splivallo R."/>
            <person name="Traeger S."/>
            <person name="Wang M."/>
            <person name="Zifcakova L."/>
            <person name="Wipf D."/>
            <person name="Zambonelli A."/>
            <person name="Paolocci F."/>
            <person name="Nowrousian M."/>
            <person name="Ottonello S."/>
            <person name="Baldrian P."/>
            <person name="Spatafora J.W."/>
            <person name="Henrissat B."/>
            <person name="Nagy L.G."/>
            <person name="Aury J.M."/>
            <person name="Wincker P."/>
            <person name="Grigoriev I.V."/>
            <person name="Bonfante P."/>
            <person name="Martin F.M."/>
        </authorList>
    </citation>
    <scope>NUCLEOTIDE SEQUENCE [LARGE SCALE GENOMIC DNA]</scope>
    <source>
        <strain evidence="11 12">RN42</strain>
    </source>
</reference>
<dbReference type="Pfam" id="PF03151">
    <property type="entry name" value="TPT"/>
    <property type="match status" value="1"/>
</dbReference>
<evidence type="ECO:0000256" key="6">
    <source>
        <dbReference type="ARBA" id="ARBA00022989"/>
    </source>
</evidence>
<keyword evidence="6 9" id="KW-1133">Transmembrane helix</keyword>
<feature type="transmembrane region" description="Helical" evidence="9">
    <location>
        <begin position="169"/>
        <end position="189"/>
    </location>
</feature>
<proteinExistence type="inferred from homology"/>
<feature type="transmembrane region" description="Helical" evidence="9">
    <location>
        <begin position="195"/>
        <end position="219"/>
    </location>
</feature>
<evidence type="ECO:0000256" key="2">
    <source>
        <dbReference type="ARBA" id="ARBA00004477"/>
    </source>
</evidence>
<comment type="subunit">
    <text evidence="4">Homooligomer.</text>
</comment>
<gene>
    <name evidence="11" type="ORF">BJ508DRAFT_207575</name>
</gene>
<dbReference type="STRING" id="1160509.A0A3N4IAE3"/>
<evidence type="ECO:0000256" key="3">
    <source>
        <dbReference type="ARBA" id="ARBA00010425"/>
    </source>
</evidence>
<dbReference type="Proteomes" id="UP000275078">
    <property type="component" value="Unassembled WGS sequence"/>
</dbReference>
<evidence type="ECO:0000313" key="12">
    <source>
        <dbReference type="Proteomes" id="UP000275078"/>
    </source>
</evidence>
<dbReference type="EMBL" id="ML119667">
    <property type="protein sequence ID" value="RPA83039.1"/>
    <property type="molecule type" value="Genomic_DNA"/>
</dbReference>
<name>A0A3N4IAE3_ASCIM</name>
<feature type="transmembrane region" description="Helical" evidence="9">
    <location>
        <begin position="251"/>
        <end position="270"/>
    </location>
</feature>
<keyword evidence="12" id="KW-1185">Reference proteome</keyword>
<feature type="region of interest" description="Disordered" evidence="8">
    <location>
        <begin position="1"/>
        <end position="25"/>
    </location>
</feature>
<feature type="transmembrane region" description="Helical" evidence="9">
    <location>
        <begin position="383"/>
        <end position="402"/>
    </location>
</feature>